<name>A0A212QU81_9PROT</name>
<dbReference type="EMBL" id="FYEH01000003">
    <property type="protein sequence ID" value="SNB63169.1"/>
    <property type="molecule type" value="Genomic_DNA"/>
</dbReference>
<feature type="transmembrane region" description="Helical" evidence="1">
    <location>
        <begin position="76"/>
        <end position="97"/>
    </location>
</feature>
<evidence type="ECO:0000313" key="3">
    <source>
        <dbReference type="Proteomes" id="UP000197065"/>
    </source>
</evidence>
<dbReference type="Pfam" id="PF07077">
    <property type="entry name" value="DUF1345"/>
    <property type="match status" value="1"/>
</dbReference>
<accession>A0A212QU81</accession>
<feature type="transmembrane region" description="Helical" evidence="1">
    <location>
        <begin position="189"/>
        <end position="213"/>
    </location>
</feature>
<dbReference type="InterPro" id="IPR009781">
    <property type="entry name" value="DUF1345"/>
</dbReference>
<gene>
    <name evidence="2" type="ORF">SAMN07250955_103277</name>
</gene>
<evidence type="ECO:0000256" key="1">
    <source>
        <dbReference type="SAM" id="Phobius"/>
    </source>
</evidence>
<keyword evidence="1" id="KW-0472">Membrane</keyword>
<feature type="transmembrane region" description="Helical" evidence="1">
    <location>
        <begin position="36"/>
        <end position="55"/>
    </location>
</feature>
<proteinExistence type="predicted"/>
<keyword evidence="1" id="KW-1133">Transmembrane helix</keyword>
<evidence type="ECO:0000313" key="2">
    <source>
        <dbReference type="EMBL" id="SNB63169.1"/>
    </source>
</evidence>
<dbReference type="AlphaFoldDB" id="A0A212QU81"/>
<sequence>MMLKIHVRSHWRIFAALGFGIVVWLLTSPMTHPFRIVLASDAFFVLYLASIAVSVGHKTPASMRKVAKQQDEGVAAIFLIVLAVIASSVTSIFLILNGGGEPAALNIVLAIVSVVLGWFTFHIIMTSHYAHRFYNGGRDMAGIWQDAGGLDIPGAKEPDFADFLYHSLVIGMTAQVADIDTTTSKMRRLVLAHSVVAFFYNTLIIALAINVVAGQAH</sequence>
<keyword evidence="3" id="KW-1185">Reference proteome</keyword>
<dbReference type="RefSeq" id="WP_088560503.1">
    <property type="nucleotide sequence ID" value="NZ_FYEH01000003.1"/>
</dbReference>
<keyword evidence="1" id="KW-0812">Transmembrane</keyword>
<dbReference type="Proteomes" id="UP000197065">
    <property type="component" value="Unassembled WGS sequence"/>
</dbReference>
<feature type="transmembrane region" description="Helical" evidence="1">
    <location>
        <begin position="103"/>
        <end position="124"/>
    </location>
</feature>
<feature type="transmembrane region" description="Helical" evidence="1">
    <location>
        <begin position="12"/>
        <end position="30"/>
    </location>
</feature>
<dbReference type="OrthoDB" id="64737at2"/>
<protein>
    <submittedName>
        <fullName evidence="2">Uncharacterized membrane protein</fullName>
    </submittedName>
</protein>
<organism evidence="2 3">
    <name type="scientific">Arboricoccus pini</name>
    <dbReference type="NCBI Taxonomy" id="1963835"/>
    <lineage>
        <taxon>Bacteria</taxon>
        <taxon>Pseudomonadati</taxon>
        <taxon>Pseudomonadota</taxon>
        <taxon>Alphaproteobacteria</taxon>
        <taxon>Geminicoccales</taxon>
        <taxon>Geminicoccaceae</taxon>
        <taxon>Arboricoccus</taxon>
    </lineage>
</organism>
<reference evidence="2 3" key="1">
    <citation type="submission" date="2017-06" db="EMBL/GenBank/DDBJ databases">
        <authorList>
            <person name="Kim H.J."/>
            <person name="Triplett B.A."/>
        </authorList>
    </citation>
    <scope>NUCLEOTIDE SEQUENCE [LARGE SCALE GENOMIC DNA]</scope>
    <source>
        <strain evidence="2 3">B29T1</strain>
    </source>
</reference>